<dbReference type="GO" id="GO:0016616">
    <property type="term" value="F:oxidoreductase activity, acting on the CH-OH group of donors, NAD or NADP as acceptor"/>
    <property type="evidence" value="ECO:0007669"/>
    <property type="project" value="InterPro"/>
</dbReference>
<comment type="caution">
    <text evidence="6">The sequence shown here is derived from an EMBL/GenBank/DDBJ whole genome shotgun (WGS) entry which is preliminary data.</text>
</comment>
<evidence type="ECO:0000259" key="5">
    <source>
        <dbReference type="Pfam" id="PF02737"/>
    </source>
</evidence>
<dbReference type="SUPFAM" id="SSF48179">
    <property type="entry name" value="6-phosphogluconate dehydrogenase C-terminal domain-like"/>
    <property type="match status" value="1"/>
</dbReference>
<dbReference type="GO" id="GO:0070403">
    <property type="term" value="F:NAD+ binding"/>
    <property type="evidence" value="ECO:0007669"/>
    <property type="project" value="InterPro"/>
</dbReference>
<gene>
    <name evidence="6" type="ORF">BO70DRAFT_339663</name>
</gene>
<dbReference type="SUPFAM" id="SSF51735">
    <property type="entry name" value="NAD(P)-binding Rossmann-fold domains"/>
    <property type="match status" value="1"/>
</dbReference>
<dbReference type="InterPro" id="IPR036291">
    <property type="entry name" value="NAD(P)-bd_dom_sf"/>
</dbReference>
<dbReference type="InterPro" id="IPR006108">
    <property type="entry name" value="3HC_DH_C"/>
</dbReference>
<evidence type="ECO:0000313" key="7">
    <source>
        <dbReference type="Proteomes" id="UP000247233"/>
    </source>
</evidence>
<evidence type="ECO:0000256" key="1">
    <source>
        <dbReference type="ARBA" id="ARBA00009463"/>
    </source>
</evidence>
<keyword evidence="2" id="KW-0560">Oxidoreductase</keyword>
<comment type="similarity">
    <text evidence="1">Belongs to the 3-hydroxyacyl-CoA dehydrogenase family.</text>
</comment>
<dbReference type="PIRSF" id="PIRSF000105">
    <property type="entry name" value="HCDH"/>
    <property type="match status" value="1"/>
</dbReference>
<name>A0A317VYT0_9EURO</name>
<dbReference type="VEuPathDB" id="FungiDB:BO70DRAFT_339663"/>
<dbReference type="Pfam" id="PF02737">
    <property type="entry name" value="3HCDH_N"/>
    <property type="match status" value="1"/>
</dbReference>
<evidence type="ECO:0000259" key="4">
    <source>
        <dbReference type="Pfam" id="PF00725"/>
    </source>
</evidence>
<accession>A0A317VYT0</accession>
<dbReference type="GeneID" id="37063493"/>
<proteinExistence type="inferred from homology"/>
<feature type="site" description="Important for catalytic activity" evidence="3">
    <location>
        <position position="140"/>
    </location>
</feature>
<feature type="domain" description="3-hydroxyacyl-CoA dehydrogenase C-terminal" evidence="4">
    <location>
        <begin position="186"/>
        <end position="281"/>
    </location>
</feature>
<dbReference type="InterPro" id="IPR022694">
    <property type="entry name" value="3-OHacyl-CoA_DH"/>
</dbReference>
<dbReference type="InterPro" id="IPR006176">
    <property type="entry name" value="3-OHacyl-CoA_DH_NAD-bd"/>
</dbReference>
<dbReference type="Gene3D" id="1.10.1040.10">
    <property type="entry name" value="N-(1-d-carboxylethyl)-l-norvaline Dehydrogenase, domain 2"/>
    <property type="match status" value="1"/>
</dbReference>
<dbReference type="GO" id="GO:0006631">
    <property type="term" value="P:fatty acid metabolic process"/>
    <property type="evidence" value="ECO:0007669"/>
    <property type="project" value="InterPro"/>
</dbReference>
<sequence>MPGLLSAVTLLGAGTQGTRLAFMWSRLGKPVYLVDKNPAQLTQAKREIDVLRKSAVAGPPSQWGDIICAPANELSTSVAKSWLVVECVPESLGLKRSILQQLGDRAGPDTIIASNSSSYDIVEIMRGLEVNHPENFVSLHSYWPPETPAIEIMGSTQTPSETISLLMQQTKAHGFDPFHVKRPSTGYIYNRIWAAIKRESLLTLSEGVATPAEIDGIFKSVLKTPKGPCEQMDVVGLDVVLDIEKHYAELRPGLPEEPRKLLQEMIRKGQLGVKSGTGFFEHGDGGKRE</sequence>
<dbReference type="InterPro" id="IPR013328">
    <property type="entry name" value="6PGD_dom2"/>
</dbReference>
<dbReference type="InterPro" id="IPR008927">
    <property type="entry name" value="6-PGluconate_DH-like_C_sf"/>
</dbReference>
<evidence type="ECO:0000313" key="6">
    <source>
        <dbReference type="EMBL" id="PWY77050.1"/>
    </source>
</evidence>
<dbReference type="PANTHER" id="PTHR48075:SF3">
    <property type="entry name" value="3-HYDROXYACYL-COA DEHYDROGENASE"/>
    <property type="match status" value="1"/>
</dbReference>
<dbReference type="Pfam" id="PF00725">
    <property type="entry name" value="3HCDH"/>
    <property type="match status" value="1"/>
</dbReference>
<dbReference type="PANTHER" id="PTHR48075">
    <property type="entry name" value="3-HYDROXYACYL-COA DEHYDROGENASE FAMILY PROTEIN"/>
    <property type="match status" value="1"/>
</dbReference>
<dbReference type="AlphaFoldDB" id="A0A317VYT0"/>
<evidence type="ECO:0000256" key="3">
    <source>
        <dbReference type="PIRSR" id="PIRSR000105-1"/>
    </source>
</evidence>
<dbReference type="OrthoDB" id="5958943at2759"/>
<reference evidence="6 7" key="1">
    <citation type="submission" date="2016-12" db="EMBL/GenBank/DDBJ databases">
        <title>The genomes of Aspergillus section Nigri reveals drivers in fungal speciation.</title>
        <authorList>
            <consortium name="DOE Joint Genome Institute"/>
            <person name="Vesth T.C."/>
            <person name="Nybo J."/>
            <person name="Theobald S."/>
            <person name="Brandl J."/>
            <person name="Frisvad J.C."/>
            <person name="Nielsen K.F."/>
            <person name="Lyhne E.K."/>
            <person name="Kogle M.E."/>
            <person name="Kuo A."/>
            <person name="Riley R."/>
            <person name="Clum A."/>
            <person name="Nolan M."/>
            <person name="Lipzen A."/>
            <person name="Salamov A."/>
            <person name="Henrissat B."/>
            <person name="Wiebenga A."/>
            <person name="De Vries R.P."/>
            <person name="Grigoriev I.V."/>
            <person name="Mortensen U.H."/>
            <person name="Andersen M.R."/>
            <person name="Baker S.E."/>
        </authorList>
    </citation>
    <scope>NUCLEOTIDE SEQUENCE [LARGE SCALE GENOMIC DNA]</scope>
    <source>
        <strain evidence="6 7">CBS 117.55</strain>
    </source>
</reference>
<dbReference type="Gene3D" id="3.40.50.720">
    <property type="entry name" value="NAD(P)-binding Rossmann-like Domain"/>
    <property type="match status" value="1"/>
</dbReference>
<feature type="domain" description="3-hydroxyacyl-CoA dehydrogenase NAD binding" evidence="5">
    <location>
        <begin position="8"/>
        <end position="181"/>
    </location>
</feature>
<dbReference type="EMBL" id="MSFL01000019">
    <property type="protein sequence ID" value="PWY77050.1"/>
    <property type="molecule type" value="Genomic_DNA"/>
</dbReference>
<dbReference type="RefSeq" id="XP_025397811.1">
    <property type="nucleotide sequence ID" value="XM_025541256.1"/>
</dbReference>
<organism evidence="6 7">
    <name type="scientific">Aspergillus heteromorphus CBS 117.55</name>
    <dbReference type="NCBI Taxonomy" id="1448321"/>
    <lineage>
        <taxon>Eukaryota</taxon>
        <taxon>Fungi</taxon>
        <taxon>Dikarya</taxon>
        <taxon>Ascomycota</taxon>
        <taxon>Pezizomycotina</taxon>
        <taxon>Eurotiomycetes</taxon>
        <taxon>Eurotiomycetidae</taxon>
        <taxon>Eurotiales</taxon>
        <taxon>Aspergillaceae</taxon>
        <taxon>Aspergillus</taxon>
        <taxon>Aspergillus subgen. Circumdati</taxon>
    </lineage>
</organism>
<dbReference type="STRING" id="1448321.A0A317VYT0"/>
<dbReference type="Proteomes" id="UP000247233">
    <property type="component" value="Unassembled WGS sequence"/>
</dbReference>
<keyword evidence="7" id="KW-1185">Reference proteome</keyword>
<evidence type="ECO:0000256" key="2">
    <source>
        <dbReference type="ARBA" id="ARBA00023002"/>
    </source>
</evidence>
<protein>
    <submittedName>
        <fullName evidence="6">NAD(P)-binding protein</fullName>
    </submittedName>
</protein>